<reference evidence="1" key="1">
    <citation type="journal article" date="2015" name="Nature">
        <title>Complex archaea that bridge the gap between prokaryotes and eukaryotes.</title>
        <authorList>
            <person name="Spang A."/>
            <person name="Saw J.H."/>
            <person name="Jorgensen S.L."/>
            <person name="Zaremba-Niedzwiedzka K."/>
            <person name="Martijn J."/>
            <person name="Lind A.E."/>
            <person name="van Eijk R."/>
            <person name="Schleper C."/>
            <person name="Guy L."/>
            <person name="Ettema T.J."/>
        </authorList>
    </citation>
    <scope>NUCLEOTIDE SEQUENCE</scope>
</reference>
<sequence>GKQNVQKIIIPIPIGKKIASNHMVGNNVKSVSKNSLS</sequence>
<dbReference type="EMBL" id="LAZR01056209">
    <property type="protein sequence ID" value="KKK74669.1"/>
    <property type="molecule type" value="Genomic_DNA"/>
</dbReference>
<name>A0A0F9A7Y3_9ZZZZ</name>
<feature type="non-terminal residue" evidence="1">
    <location>
        <position position="1"/>
    </location>
</feature>
<evidence type="ECO:0000313" key="1">
    <source>
        <dbReference type="EMBL" id="KKK74669.1"/>
    </source>
</evidence>
<proteinExistence type="predicted"/>
<accession>A0A0F9A7Y3</accession>
<dbReference type="AlphaFoldDB" id="A0A0F9A7Y3"/>
<protein>
    <submittedName>
        <fullName evidence="1">Uncharacterized protein</fullName>
    </submittedName>
</protein>
<organism evidence="1">
    <name type="scientific">marine sediment metagenome</name>
    <dbReference type="NCBI Taxonomy" id="412755"/>
    <lineage>
        <taxon>unclassified sequences</taxon>
        <taxon>metagenomes</taxon>
        <taxon>ecological metagenomes</taxon>
    </lineage>
</organism>
<comment type="caution">
    <text evidence="1">The sequence shown here is derived from an EMBL/GenBank/DDBJ whole genome shotgun (WGS) entry which is preliminary data.</text>
</comment>
<gene>
    <name evidence="1" type="ORF">LCGC14_2881440</name>
</gene>